<reference evidence="3 4" key="1">
    <citation type="submission" date="2016-06" db="EMBL/GenBank/DDBJ databases">
        <title>Complete genome sequences of Bordetella bronchialis and Bordetella flabilis.</title>
        <authorList>
            <person name="LiPuma J.J."/>
            <person name="Spilker T."/>
        </authorList>
    </citation>
    <scope>NUCLEOTIDE SEQUENCE [LARGE SCALE GENOMIC DNA]</scope>
    <source>
        <strain evidence="2 4">AU17976</strain>
        <strain evidence="1 3">AU3182</strain>
    </source>
</reference>
<gene>
    <name evidence="1" type="ORF">BAU06_16950</name>
    <name evidence="2" type="ORF">BAU08_17195</name>
</gene>
<protein>
    <submittedName>
        <fullName evidence="2">Uncharacterized protein</fullName>
    </submittedName>
</protein>
<evidence type="ECO:0000313" key="2">
    <source>
        <dbReference type="EMBL" id="ANN72853.1"/>
    </source>
</evidence>
<dbReference type="KEGG" id="bbro:BAU06_16950"/>
<name>A0A193FJC1_9BORD</name>
<proteinExistence type="predicted"/>
<keyword evidence="3" id="KW-1185">Reference proteome</keyword>
<evidence type="ECO:0000313" key="3">
    <source>
        <dbReference type="Proteomes" id="UP000091897"/>
    </source>
</evidence>
<dbReference type="Proteomes" id="UP000092213">
    <property type="component" value="Chromosome"/>
</dbReference>
<dbReference type="Proteomes" id="UP000091897">
    <property type="component" value="Chromosome"/>
</dbReference>
<evidence type="ECO:0000313" key="1">
    <source>
        <dbReference type="EMBL" id="ANN67760.1"/>
    </source>
</evidence>
<accession>A0A193FJC1</accession>
<dbReference type="AlphaFoldDB" id="A0A193FJC1"/>
<evidence type="ECO:0000313" key="4">
    <source>
        <dbReference type="Proteomes" id="UP000092213"/>
    </source>
</evidence>
<dbReference type="OrthoDB" id="8641564at2"/>
<dbReference type="RefSeq" id="WP_066352498.1">
    <property type="nucleotide sequence ID" value="NZ_CBCSFJ010000030.1"/>
</dbReference>
<sequence length="74" mass="8309">MSDTILKGRAFQTRRGWSGGPPWFRRLRLKGLGDQVAAFIAEVYAEMERARGIRPVISAYKPPRQPGARQPGAR</sequence>
<dbReference type="EMBL" id="CP016170">
    <property type="protein sequence ID" value="ANN67760.1"/>
    <property type="molecule type" value="Genomic_DNA"/>
</dbReference>
<dbReference type="EMBL" id="CP016171">
    <property type="protein sequence ID" value="ANN72853.1"/>
    <property type="molecule type" value="Genomic_DNA"/>
</dbReference>
<organism evidence="2 4">
    <name type="scientific">Bordetella bronchialis</name>
    <dbReference type="NCBI Taxonomy" id="463025"/>
    <lineage>
        <taxon>Bacteria</taxon>
        <taxon>Pseudomonadati</taxon>
        <taxon>Pseudomonadota</taxon>
        <taxon>Betaproteobacteria</taxon>
        <taxon>Burkholderiales</taxon>
        <taxon>Alcaligenaceae</taxon>
        <taxon>Bordetella</taxon>
    </lineage>
</organism>